<dbReference type="SUPFAM" id="SSF54768">
    <property type="entry name" value="dsRNA-binding domain-like"/>
    <property type="match status" value="2"/>
</dbReference>
<dbReference type="Proteomes" id="UP000185911">
    <property type="component" value="Unassembled WGS sequence"/>
</dbReference>
<feature type="compositionally biased region" description="Low complexity" evidence="2">
    <location>
        <begin position="680"/>
        <end position="689"/>
    </location>
</feature>
<dbReference type="RefSeq" id="WP_075588267.1">
    <property type="nucleotide sequence ID" value="NZ_MSYM01000020.1"/>
</dbReference>
<keyword evidence="1" id="KW-0694">RNA-binding</keyword>
<evidence type="ECO:0000313" key="5">
    <source>
        <dbReference type="Proteomes" id="UP000185911"/>
    </source>
</evidence>
<name>A0A1Q8Y9P6_9BURK</name>
<dbReference type="SUPFAM" id="SSF50249">
    <property type="entry name" value="Nucleic acid-binding proteins"/>
    <property type="match status" value="1"/>
</dbReference>
<dbReference type="Pfam" id="PF00035">
    <property type="entry name" value="dsrm"/>
    <property type="match status" value="2"/>
</dbReference>
<dbReference type="GO" id="GO:0003723">
    <property type="term" value="F:RNA binding"/>
    <property type="evidence" value="ECO:0007669"/>
    <property type="project" value="UniProtKB-UniRule"/>
</dbReference>
<dbReference type="PROSITE" id="PS50137">
    <property type="entry name" value="DS_RBD"/>
    <property type="match status" value="2"/>
</dbReference>
<organism evidence="4 5">
    <name type="scientific">Rhodoferax antarcticus ANT.BR</name>
    <dbReference type="NCBI Taxonomy" id="1111071"/>
    <lineage>
        <taxon>Bacteria</taxon>
        <taxon>Pseudomonadati</taxon>
        <taxon>Pseudomonadota</taxon>
        <taxon>Betaproteobacteria</taxon>
        <taxon>Burkholderiales</taxon>
        <taxon>Comamonadaceae</taxon>
        <taxon>Rhodoferax</taxon>
    </lineage>
</organism>
<dbReference type="InterPro" id="IPR014720">
    <property type="entry name" value="dsRBD_dom"/>
</dbReference>
<evidence type="ECO:0000256" key="1">
    <source>
        <dbReference type="PROSITE-ProRule" id="PRU00266"/>
    </source>
</evidence>
<proteinExistence type="predicted"/>
<evidence type="ECO:0000259" key="3">
    <source>
        <dbReference type="PROSITE" id="PS50137"/>
    </source>
</evidence>
<dbReference type="Pfam" id="PF00773">
    <property type="entry name" value="RNB"/>
    <property type="match status" value="1"/>
</dbReference>
<feature type="region of interest" description="Disordered" evidence="2">
    <location>
        <begin position="668"/>
        <end position="689"/>
    </location>
</feature>
<feature type="domain" description="DRBM" evidence="3">
    <location>
        <begin position="619"/>
        <end position="683"/>
    </location>
</feature>
<dbReference type="CDD" id="cd00048">
    <property type="entry name" value="DSRM_SF"/>
    <property type="match status" value="1"/>
</dbReference>
<reference evidence="4 5" key="1">
    <citation type="submission" date="2017-01" db="EMBL/GenBank/DDBJ databases">
        <title>Genome sequence of Rhodoferax antarcticus ANT.BR, a psychrophilic purple nonsulfur bacterium from an Antarctic microbial mat.</title>
        <authorList>
            <person name="Baker J."/>
            <person name="Riester C."/>
            <person name="Skinner B."/>
            <person name="Newell A."/>
            <person name="Swingley W."/>
            <person name="Madigan M."/>
            <person name="Jung D."/>
            <person name="Asao M."/>
            <person name="Chen M."/>
            <person name="Loughlin P."/>
            <person name="Pan H."/>
            <person name="Lin S."/>
            <person name="Li N."/>
            <person name="Shaw J."/>
            <person name="Prado M."/>
            <person name="Sherman C."/>
            <person name="Li X."/>
            <person name="Tang J."/>
            <person name="Blankenship R."/>
            <person name="Zhao T."/>
            <person name="Touchman J."/>
            <person name="Sattley M."/>
        </authorList>
    </citation>
    <scope>NUCLEOTIDE SEQUENCE [LARGE SCALE GENOMIC DNA]</scope>
    <source>
        <strain evidence="4 5">ANT.BR</strain>
    </source>
</reference>
<protein>
    <submittedName>
        <fullName evidence="4">Putative exoribonuclease</fullName>
    </submittedName>
</protein>
<dbReference type="AlphaFoldDB" id="A0A1Q8Y9P6"/>
<comment type="caution">
    <text evidence="4">The sequence shown here is derived from an EMBL/GenBank/DDBJ whole genome shotgun (WGS) entry which is preliminary data.</text>
</comment>
<dbReference type="SMART" id="SM00955">
    <property type="entry name" value="RNB"/>
    <property type="match status" value="1"/>
</dbReference>
<sequence length="689" mass="74657">MTSLETPPSTEKVNPVQIAVPEHLVTIDSESTRDIDDAIGVEQLESGFRVVIAITDPTWLVKIGSTEDENAKLLGETVYVRDKSVRKMLPAAISEFSGSLIEGAGRKVFVFEATLDAALEVQSFRVARQFMTVTNRLSYDDIPRILQGEPSSLQGALKAAASLGHQLLTKRRKRGALALYDLARLIYMDDEGRLIQLARQEEVIGNIIVQEMMILGNSLVAGFMVENEIPGIFRNHKAKPAAPPPDELFATITTWLDSGTMDAEKIESTFAVLLGKASYGATVTGHYALALPFYAHLTSPLRRYADMVNLRQLRAFLKKLPFPYGKDDLQVLADTLNEKAKDRKDKRTNGFKEVVKARAARALERGSLEQLADHEMVQAIKMGIASGSLPDVLVDELVRRFEQAIITDKIADCLLQEGGTNWPDSLKVAFAAWVVETPTKAVNLLTHARQTNFLTDLVITAQGEGTAFDGSVTIERAGSVPVSFAGSANRKRDAEQSAAVKAVLSLIDAALPELIPTGQMVRASGNPKGALLELCQSKQWPMPGYESSGKGPSHAMVFQSKVSVVIDGVVHTETFSGAANKKDAEAQVSALLLAKLKPVQAKKQDAPVRAAVDQSIDANPIGTLQEMAQRMGIGSPGYSFEVLSEVPPKFRATVAVKVPVPGRYTGEATTKQEAKKNAAKKALSASKWS</sequence>
<gene>
    <name evidence="4" type="ORF">BLL52_4233</name>
</gene>
<dbReference type="InterPro" id="IPR001900">
    <property type="entry name" value="RNase_II/R"/>
</dbReference>
<dbReference type="PANTHER" id="PTHR23355">
    <property type="entry name" value="RIBONUCLEASE"/>
    <property type="match status" value="1"/>
</dbReference>
<dbReference type="GO" id="GO:0000175">
    <property type="term" value="F:3'-5'-RNA exonuclease activity"/>
    <property type="evidence" value="ECO:0007669"/>
    <property type="project" value="TreeGrafter"/>
</dbReference>
<dbReference type="GO" id="GO:0006402">
    <property type="term" value="P:mRNA catabolic process"/>
    <property type="evidence" value="ECO:0007669"/>
    <property type="project" value="TreeGrafter"/>
</dbReference>
<dbReference type="Gene3D" id="3.30.160.20">
    <property type="match status" value="2"/>
</dbReference>
<dbReference type="InterPro" id="IPR050180">
    <property type="entry name" value="RNR_Ribonuclease"/>
</dbReference>
<dbReference type="SMART" id="SM00358">
    <property type="entry name" value="DSRM"/>
    <property type="match status" value="2"/>
</dbReference>
<feature type="domain" description="DRBM" evidence="3">
    <location>
        <begin position="526"/>
        <end position="598"/>
    </location>
</feature>
<keyword evidence="5" id="KW-1185">Reference proteome</keyword>
<dbReference type="EMBL" id="MSYM01000020">
    <property type="protein sequence ID" value="OLP04600.1"/>
    <property type="molecule type" value="Genomic_DNA"/>
</dbReference>
<accession>A0A1Q8Y9P6</accession>
<dbReference type="InterPro" id="IPR012340">
    <property type="entry name" value="NA-bd_OB-fold"/>
</dbReference>
<evidence type="ECO:0000256" key="2">
    <source>
        <dbReference type="SAM" id="MobiDB-lite"/>
    </source>
</evidence>
<evidence type="ECO:0000313" key="4">
    <source>
        <dbReference type="EMBL" id="OLP04600.1"/>
    </source>
</evidence>
<dbReference type="GO" id="GO:0000932">
    <property type="term" value="C:P-body"/>
    <property type="evidence" value="ECO:0007669"/>
    <property type="project" value="TreeGrafter"/>
</dbReference>
<dbReference type="PANTHER" id="PTHR23355:SF59">
    <property type="entry name" value="EXORIBONUCLEASE II, MITOCHONDRIAL"/>
    <property type="match status" value="1"/>
</dbReference>